<name>A0A2T3XPL4_9BURK</name>
<accession>A0A2T3XPL4</accession>
<dbReference type="EMBL" id="PYUC01000012">
    <property type="protein sequence ID" value="PTB18466.1"/>
    <property type="molecule type" value="Genomic_DNA"/>
</dbReference>
<dbReference type="AlphaFoldDB" id="A0A2T3XPL4"/>
<reference evidence="2 3" key="1">
    <citation type="submission" date="2018-03" db="EMBL/GenBank/DDBJ databases">
        <title>Whole genome analyses suggest that Burkholderia sensu lato contains two further novel genera in the rhizoxinica-symbiotica group Mycetohabitans gen. nov., and Trinickia gen. nov.: implications for the evolution of diazotrophy and nodulation in the Burkholderiaceae.</title>
        <authorList>
            <person name="Estrada De Los Santos P."/>
            <person name="Palmer M."/>
            <person name="Chavez-Ramirez B."/>
            <person name="Steenkamp E.T."/>
            <person name="Hirsch A.M."/>
            <person name="Manyaka P."/>
            <person name="Maluk M."/>
            <person name="Lafos M."/>
            <person name="Crook M."/>
            <person name="Gross E."/>
            <person name="Simon M.F."/>
            <person name="Bueno Dos Reis Junior F."/>
            <person name="Poole P.S."/>
            <person name="Venter S.N."/>
            <person name="James E.K."/>
        </authorList>
    </citation>
    <scope>NUCLEOTIDE SEQUENCE [LARGE SCALE GENOMIC DNA]</scope>
    <source>
        <strain evidence="2 3">JPY-366</strain>
    </source>
</reference>
<proteinExistence type="predicted"/>
<evidence type="ECO:0000313" key="2">
    <source>
        <dbReference type="EMBL" id="PTB18466.1"/>
    </source>
</evidence>
<feature type="coiled-coil region" evidence="1">
    <location>
        <begin position="139"/>
        <end position="166"/>
    </location>
</feature>
<comment type="caution">
    <text evidence="2">The sequence shown here is derived from an EMBL/GenBank/DDBJ whole genome shotgun (WGS) entry which is preliminary data.</text>
</comment>
<protein>
    <submittedName>
        <fullName evidence="2">Uncharacterized protein</fullName>
    </submittedName>
</protein>
<sequence length="176" mass="19955">MTAPTKEDFELHLRHLDDRLEATAKLFDERLDSHRKLFDERVSSERALLAQWREAQQKLLDERDVRFGTVLEEFRSEVAAARSESRSIRSEMAEYARSLKIFMVTTAIATVGSIATFNATVLSNMVASFDSGRTLAASLAETASELKQIQNDVTKTRQEVQELVESLRGHPRSNEP</sequence>
<evidence type="ECO:0000313" key="3">
    <source>
        <dbReference type="Proteomes" id="UP000240638"/>
    </source>
</evidence>
<gene>
    <name evidence="2" type="ORF">C9I57_23005</name>
</gene>
<dbReference type="RefSeq" id="WP_107152931.1">
    <property type="nucleotide sequence ID" value="NZ_PYUC01000012.1"/>
</dbReference>
<keyword evidence="1" id="KW-0175">Coiled coil</keyword>
<dbReference type="Proteomes" id="UP000240638">
    <property type="component" value="Unassembled WGS sequence"/>
</dbReference>
<evidence type="ECO:0000256" key="1">
    <source>
        <dbReference type="SAM" id="Coils"/>
    </source>
</evidence>
<organism evidence="2 3">
    <name type="scientific">Trinickia symbiotica</name>
    <dbReference type="NCBI Taxonomy" id="863227"/>
    <lineage>
        <taxon>Bacteria</taxon>
        <taxon>Pseudomonadati</taxon>
        <taxon>Pseudomonadota</taxon>
        <taxon>Betaproteobacteria</taxon>
        <taxon>Burkholderiales</taxon>
        <taxon>Burkholderiaceae</taxon>
        <taxon>Trinickia</taxon>
    </lineage>
</organism>